<feature type="transmembrane region" description="Helical" evidence="1">
    <location>
        <begin position="7"/>
        <end position="31"/>
    </location>
</feature>
<protein>
    <submittedName>
        <fullName evidence="2">Uncharacterized protein</fullName>
    </submittedName>
</protein>
<keyword evidence="1" id="KW-0812">Transmembrane</keyword>
<evidence type="ECO:0000256" key="1">
    <source>
        <dbReference type="SAM" id="Phobius"/>
    </source>
</evidence>
<feature type="transmembrane region" description="Helical" evidence="1">
    <location>
        <begin position="37"/>
        <end position="56"/>
    </location>
</feature>
<organism evidence="2 3">
    <name type="scientific">Puccinia graminis f. sp. tritici</name>
    <dbReference type="NCBI Taxonomy" id="56615"/>
    <lineage>
        <taxon>Eukaryota</taxon>
        <taxon>Fungi</taxon>
        <taxon>Dikarya</taxon>
        <taxon>Basidiomycota</taxon>
        <taxon>Pucciniomycotina</taxon>
        <taxon>Pucciniomycetes</taxon>
        <taxon>Pucciniales</taxon>
        <taxon>Pucciniaceae</taxon>
        <taxon>Puccinia</taxon>
    </lineage>
</organism>
<keyword evidence="1" id="KW-0472">Membrane</keyword>
<dbReference type="EMBL" id="VDEP01000071">
    <property type="protein sequence ID" value="KAA1133409.1"/>
    <property type="molecule type" value="Genomic_DNA"/>
</dbReference>
<gene>
    <name evidence="2" type="ORF">PGTUg99_003132</name>
</gene>
<comment type="caution">
    <text evidence="2">The sequence shown here is derived from an EMBL/GenBank/DDBJ whole genome shotgun (WGS) entry which is preliminary data.</text>
</comment>
<keyword evidence="1" id="KW-1133">Transmembrane helix</keyword>
<evidence type="ECO:0000313" key="2">
    <source>
        <dbReference type="EMBL" id="KAA1133409.1"/>
    </source>
</evidence>
<dbReference type="Proteomes" id="UP000325313">
    <property type="component" value="Unassembled WGS sequence"/>
</dbReference>
<proteinExistence type="predicted"/>
<sequence>MGHDAHVDFMIASLVSAVGFNMILISLPLAHRFSRQALGWFLVLLLMLSSLVGFWFTRPNWKIFVKGQHVPIPVHDKQAQASACLGKLKIEFSGIDQLLA</sequence>
<name>A0A5B0S7I0_PUCGR</name>
<evidence type="ECO:0000313" key="3">
    <source>
        <dbReference type="Proteomes" id="UP000325313"/>
    </source>
</evidence>
<dbReference type="AlphaFoldDB" id="A0A5B0S7I0"/>
<reference evidence="2 3" key="1">
    <citation type="submission" date="2019-05" db="EMBL/GenBank/DDBJ databases">
        <title>Emergence of the Ug99 lineage of the wheat stem rust pathogen through somatic hybridization.</title>
        <authorList>
            <person name="Li F."/>
            <person name="Upadhyaya N.M."/>
            <person name="Sperschneider J."/>
            <person name="Matny O."/>
            <person name="Nguyen-Phuc H."/>
            <person name="Mago R."/>
            <person name="Raley C."/>
            <person name="Miller M.E."/>
            <person name="Silverstein K.A.T."/>
            <person name="Henningsen E."/>
            <person name="Hirsch C.D."/>
            <person name="Visser B."/>
            <person name="Pretorius Z.A."/>
            <person name="Steffenson B.J."/>
            <person name="Schwessinger B."/>
            <person name="Dodds P.N."/>
            <person name="Figueroa M."/>
        </authorList>
    </citation>
    <scope>NUCLEOTIDE SEQUENCE [LARGE SCALE GENOMIC DNA]</scope>
    <source>
        <strain evidence="2 3">Ug99</strain>
    </source>
</reference>
<accession>A0A5B0S7I0</accession>